<dbReference type="EMBL" id="RZGK01000024">
    <property type="protein sequence ID" value="KAF9690407.1"/>
    <property type="molecule type" value="Genomic_DNA"/>
</dbReference>
<organism evidence="4 5">
    <name type="scientific">Ascochyta lentis</name>
    <dbReference type="NCBI Taxonomy" id="205686"/>
    <lineage>
        <taxon>Eukaryota</taxon>
        <taxon>Fungi</taxon>
        <taxon>Dikarya</taxon>
        <taxon>Ascomycota</taxon>
        <taxon>Pezizomycotina</taxon>
        <taxon>Dothideomycetes</taxon>
        <taxon>Pleosporomycetidae</taxon>
        <taxon>Pleosporales</taxon>
        <taxon>Pleosporineae</taxon>
        <taxon>Didymellaceae</taxon>
        <taxon>Ascochyta</taxon>
    </lineage>
</organism>
<proteinExistence type="predicted"/>
<protein>
    <submittedName>
        <fullName evidence="4">Uncharacterized protein</fullName>
    </submittedName>
</protein>
<accession>A0A8H7ITK2</accession>
<feature type="compositionally biased region" description="Low complexity" evidence="2">
    <location>
        <begin position="1152"/>
        <end position="1163"/>
    </location>
</feature>
<feature type="compositionally biased region" description="Polar residues" evidence="2">
    <location>
        <begin position="25"/>
        <end position="34"/>
    </location>
</feature>
<comment type="caution">
    <text evidence="4">The sequence shown here is derived from an EMBL/GenBank/DDBJ whole genome shotgun (WGS) entry which is preliminary data.</text>
</comment>
<dbReference type="PANTHER" id="PTHR48125:SF10">
    <property type="entry name" value="OS12G0136300 PROTEIN"/>
    <property type="match status" value="1"/>
</dbReference>
<feature type="region of interest" description="Disordered" evidence="2">
    <location>
        <begin position="1064"/>
        <end position="1163"/>
    </location>
</feature>
<keyword evidence="3" id="KW-0812">Transmembrane</keyword>
<feature type="coiled-coil region" evidence="1">
    <location>
        <begin position="705"/>
        <end position="739"/>
    </location>
</feature>
<feature type="compositionally biased region" description="Basic and acidic residues" evidence="2">
    <location>
        <begin position="14"/>
        <end position="24"/>
    </location>
</feature>
<dbReference type="Gene3D" id="1.20.5.340">
    <property type="match status" value="1"/>
</dbReference>
<feature type="region of interest" description="Disordered" evidence="2">
    <location>
        <begin position="1"/>
        <end position="34"/>
    </location>
</feature>
<feature type="region of interest" description="Disordered" evidence="2">
    <location>
        <begin position="103"/>
        <end position="357"/>
    </location>
</feature>
<name>A0A8H7ITK2_9PLEO</name>
<feature type="transmembrane region" description="Helical" evidence="3">
    <location>
        <begin position="1298"/>
        <end position="1321"/>
    </location>
</feature>
<evidence type="ECO:0000256" key="2">
    <source>
        <dbReference type="SAM" id="MobiDB-lite"/>
    </source>
</evidence>
<keyword evidence="3" id="KW-1133">Transmembrane helix</keyword>
<gene>
    <name evidence="4" type="ORF">EKO04_011618</name>
</gene>
<evidence type="ECO:0000256" key="3">
    <source>
        <dbReference type="SAM" id="Phobius"/>
    </source>
</evidence>
<feature type="compositionally biased region" description="Basic residues" evidence="2">
    <location>
        <begin position="197"/>
        <end position="207"/>
    </location>
</feature>
<keyword evidence="1" id="KW-0175">Coiled coil</keyword>
<sequence>MASSTNHNLAAPGHGREGSTRESTVDSLYSQSSSHGDSRVRFRAALLAARKYVMPFGKFKGQPVGQVEHDYLCWLQNNKPKLVEYPQLLQVLQILQLANNLRLQSPSPSSSSSASPSRSSLHAPVDGVSTALASALTPRAASASPSPPSTGKRPRVETREEAEDGMERGAERGAENGAEKGAGKGAGKDTAKDKGKAPRRKRAKLGKARASSPAPSRARSPTRFHSLSPAPDSRGIHPIPDTSSSSTSSSSSSLSDSSHSSHSSSSSTASSTPSLPTPSSTPSSTLSSTPSSTLSLSTPSAPPPPRAPPHDPASHADDVVYGPASHADDVVYGPASHAGDVVYGPQPPPLAHVAPQHQTPPQLQLLDLFQNGRMFALGPFLDTAVARTKLVLESGMLDMGKQWDDSARRLDTSMSAVHESVKDVKWELRTTAPAVQHGLSSLGEGLTSLHESFKQVRGTLQRIDDRLPPQPLADVAATTQLDHSISALHVLVADETTRLRSDLQGSVTDNLRSAVVGAIQDTLRDSWTSFSKDVLEELQQTARSGMQHELERVKLQHELDNVKQQLDAEKALSALHTTHHQQVLDAQTAVSALECHKLREQVARLTAQQHRPYFSSDHEETAPGQGQLKAAQETAPGQGQLMATQGLAALQATRHEQGLKAQLDSSALEIIRLQKQVARLTTQLNAPRPSMSSQFPADADAPAGMAKQDDKLQLIRLEMRQLEQTLTEAKAEYKLKEKAATRQVIRLKMELAAVKAMSRARHDAPTAPPAAVPYDDVERCIKLLESRHELVVEQERSAHALERQQQRSAWYLEKSVLLKRCFRLTVAVATATQTESIPPASVQQVLDLQDQWRQQIQAELHEAKTLQEQTACHLDTTSLAFAAFRASQQDKEQKMHTRLRELTHLSMVIMQNTDGSADPALKAINLTAKRGLGLDGDPSPEGDASQLDERMMDVEESMTGVQDRINDVKRGMAGVEKLATRVEDSVQNVRNRVRVVEERVESNDERITDAGKRITSTEDDIADAKERFIFIEDRMVDAENAITGARDLTARVSALERQLHKVKASLQDPAASSPAVSRVPQRIPDPAASSPAVSRVPQRIPDPAASSPAVSRVPQRIPDPAASSPAVSRVPQRIPDPAASSPAVSRVPQRIPVPAASSPAVSPVPQRIPVPAMSSLSADAPLMSGGASLEAPNPTNSPLVAQDLERSRSATPVGRRDQYLASLSTPRPVPTPVFSVPILNHTVPPRRDARFPAHVFKRRDANKGRRRDSMPTSMRVAKCNNQVKVKRATRYPLIKACLMTSLFTGTFVVAGVAAGASYWVWENVYHYESKYA</sequence>
<evidence type="ECO:0000313" key="4">
    <source>
        <dbReference type="EMBL" id="KAF9690407.1"/>
    </source>
</evidence>
<feature type="compositionally biased region" description="Low complexity" evidence="2">
    <location>
        <begin position="105"/>
        <end position="120"/>
    </location>
</feature>
<keyword evidence="5" id="KW-1185">Reference proteome</keyword>
<dbReference type="SUPFAM" id="SSF57997">
    <property type="entry name" value="Tropomyosin"/>
    <property type="match status" value="1"/>
</dbReference>
<feature type="compositionally biased region" description="Basic and acidic residues" evidence="2">
    <location>
        <begin position="308"/>
        <end position="318"/>
    </location>
</feature>
<feature type="compositionally biased region" description="Low complexity" evidence="2">
    <location>
        <begin position="240"/>
        <end position="299"/>
    </location>
</feature>
<keyword evidence="3" id="KW-0472">Membrane</keyword>
<feature type="compositionally biased region" description="Basic and acidic residues" evidence="2">
    <location>
        <begin position="154"/>
        <end position="196"/>
    </location>
</feature>
<evidence type="ECO:0000256" key="1">
    <source>
        <dbReference type="SAM" id="Coils"/>
    </source>
</evidence>
<dbReference type="Proteomes" id="UP000651452">
    <property type="component" value="Unassembled WGS sequence"/>
</dbReference>
<reference evidence="4" key="1">
    <citation type="submission" date="2018-12" db="EMBL/GenBank/DDBJ databases">
        <authorList>
            <person name="Syme R.A."/>
            <person name="Farfan-Caceres L."/>
            <person name="Lichtenzveig J."/>
        </authorList>
    </citation>
    <scope>NUCLEOTIDE SEQUENCE</scope>
    <source>
        <strain evidence="4">Al4</strain>
    </source>
</reference>
<feature type="compositionally biased region" description="Low complexity" evidence="2">
    <location>
        <begin position="208"/>
        <end position="221"/>
    </location>
</feature>
<evidence type="ECO:0000313" key="5">
    <source>
        <dbReference type="Proteomes" id="UP000651452"/>
    </source>
</evidence>
<feature type="compositionally biased region" description="Low complexity" evidence="2">
    <location>
        <begin position="129"/>
        <end position="144"/>
    </location>
</feature>
<reference evidence="4" key="2">
    <citation type="submission" date="2020-09" db="EMBL/GenBank/DDBJ databases">
        <title>Reference genome assembly for Australian Ascochyta lentis isolate Al4.</title>
        <authorList>
            <person name="Lee R.C."/>
            <person name="Farfan-Caceres L.M."/>
            <person name="Debler J.W."/>
            <person name="Williams A.H."/>
            <person name="Henares B.M."/>
        </authorList>
    </citation>
    <scope>NUCLEOTIDE SEQUENCE</scope>
    <source>
        <strain evidence="4">Al4</strain>
    </source>
</reference>
<dbReference type="PANTHER" id="PTHR48125">
    <property type="entry name" value="LP07818P1"/>
    <property type="match status" value="1"/>
</dbReference>